<evidence type="ECO:0000313" key="3">
    <source>
        <dbReference type="Proteomes" id="UP000478546"/>
    </source>
</evidence>
<dbReference type="PANTHER" id="PTHR12526">
    <property type="entry name" value="GLYCOSYLTRANSFERASE"/>
    <property type="match status" value="1"/>
</dbReference>
<dbReference type="SUPFAM" id="SSF53756">
    <property type="entry name" value="UDP-Glycosyltransferase/glycogen phosphorylase"/>
    <property type="match status" value="1"/>
</dbReference>
<sequence length="377" mass="43188">MQNTVVILSFEHTHKNIPLQPWKYIHEMAKTFQKRDYKVVIVTNGGDIGESEIGGVKVVTLSSVSPFSKELEDYLNNSKPKALYWWASSRTFMYKKLFSKMACPVNLLFTGSIYYNSEILPVIHKIGRNNLKTYVPELLTPYNFTVSLVNSTYISKVITLSERNKRRLKLMGCDESKVVVTGIGKEVSGYEDQLPKVKRNPRQLLYITSATKIRGIEFLLDTFSSLLKNNPTLRLRILARPSSGNNSERVRYLSRKLKIEENVDLIEGWLSRAEIFKELASCRALIMPFLLVHSEMPISILEAFSVGTPVVAPDLDGITELVENRGIVYRHYKKSALLSALETIVTDDEKYKIWSQNASCFWTNRPDWSKLFEDLEI</sequence>
<dbReference type="CDD" id="cd03801">
    <property type="entry name" value="GT4_PimA-like"/>
    <property type="match status" value="1"/>
</dbReference>
<accession>A0A6B2H4W9</accession>
<protein>
    <submittedName>
        <fullName evidence="2">Glycosyltransferase family 4 protein</fullName>
    </submittedName>
</protein>
<dbReference type="Pfam" id="PF00534">
    <property type="entry name" value="Glycos_transf_1"/>
    <property type="match status" value="1"/>
</dbReference>
<reference evidence="2 3" key="1">
    <citation type="submission" date="2020-01" db="EMBL/GenBank/DDBJ databases">
        <authorList>
            <person name="Kim M.K."/>
        </authorList>
    </citation>
    <scope>NUCLEOTIDE SEQUENCE [LARGE SCALE GENOMIC DNA]</scope>
    <source>
        <strain evidence="2 3">BT213</strain>
    </source>
</reference>
<dbReference type="AlphaFoldDB" id="A0A6B2H4W9"/>
<evidence type="ECO:0000259" key="1">
    <source>
        <dbReference type="Pfam" id="PF00534"/>
    </source>
</evidence>
<keyword evidence="3" id="KW-1185">Reference proteome</keyword>
<dbReference type="Gene3D" id="3.40.50.2000">
    <property type="entry name" value="Glycogen Phosphorylase B"/>
    <property type="match status" value="2"/>
</dbReference>
<dbReference type="GO" id="GO:0016757">
    <property type="term" value="F:glycosyltransferase activity"/>
    <property type="evidence" value="ECO:0007669"/>
    <property type="project" value="InterPro"/>
</dbReference>
<dbReference type="Proteomes" id="UP000478546">
    <property type="component" value="Unassembled WGS sequence"/>
</dbReference>
<feature type="domain" description="Glycosyl transferase family 1" evidence="1">
    <location>
        <begin position="198"/>
        <end position="358"/>
    </location>
</feature>
<dbReference type="RefSeq" id="WP_162347569.1">
    <property type="nucleotide sequence ID" value="NZ_JAAEAA010000028.1"/>
</dbReference>
<name>A0A6B2H4W9_9BACT</name>
<keyword evidence="2" id="KW-0808">Transferase</keyword>
<comment type="caution">
    <text evidence="2">The sequence shown here is derived from an EMBL/GenBank/DDBJ whole genome shotgun (WGS) entry which is preliminary data.</text>
</comment>
<organism evidence="2 3">
    <name type="scientific">Pontibacter fetidus</name>
    <dbReference type="NCBI Taxonomy" id="2700082"/>
    <lineage>
        <taxon>Bacteria</taxon>
        <taxon>Pseudomonadati</taxon>
        <taxon>Bacteroidota</taxon>
        <taxon>Cytophagia</taxon>
        <taxon>Cytophagales</taxon>
        <taxon>Hymenobacteraceae</taxon>
        <taxon>Pontibacter</taxon>
    </lineage>
</organism>
<gene>
    <name evidence="2" type="ORF">GWO68_16420</name>
</gene>
<evidence type="ECO:0000313" key="2">
    <source>
        <dbReference type="EMBL" id="NDK57511.1"/>
    </source>
</evidence>
<dbReference type="InterPro" id="IPR001296">
    <property type="entry name" value="Glyco_trans_1"/>
</dbReference>
<proteinExistence type="predicted"/>
<dbReference type="EMBL" id="JAAEAA010000028">
    <property type="protein sequence ID" value="NDK57511.1"/>
    <property type="molecule type" value="Genomic_DNA"/>
</dbReference>